<evidence type="ECO:0000259" key="3">
    <source>
        <dbReference type="PROSITE" id="PS50801"/>
    </source>
</evidence>
<evidence type="ECO:0000256" key="2">
    <source>
        <dbReference type="RuleBase" id="RU003749"/>
    </source>
</evidence>
<proteinExistence type="inferred from homology"/>
<dbReference type="InterPro" id="IPR002645">
    <property type="entry name" value="STAS_dom"/>
</dbReference>
<dbReference type="Proteomes" id="UP000319829">
    <property type="component" value="Unassembled WGS sequence"/>
</dbReference>
<name>A0A538SM36_UNCEI</name>
<dbReference type="PANTHER" id="PTHR33495:SF2">
    <property type="entry name" value="ANTI-SIGMA FACTOR ANTAGONIST TM_1081-RELATED"/>
    <property type="match status" value="1"/>
</dbReference>
<dbReference type="InterPro" id="IPR036513">
    <property type="entry name" value="STAS_dom_sf"/>
</dbReference>
<dbReference type="InterPro" id="IPR003658">
    <property type="entry name" value="Anti-sigma_ant"/>
</dbReference>
<reference evidence="4 5" key="1">
    <citation type="journal article" date="2019" name="Nat. Microbiol.">
        <title>Mediterranean grassland soil C-N compound turnover is dependent on rainfall and depth, and is mediated by genomically divergent microorganisms.</title>
        <authorList>
            <person name="Diamond S."/>
            <person name="Andeer P.F."/>
            <person name="Li Z."/>
            <person name="Crits-Christoph A."/>
            <person name="Burstein D."/>
            <person name="Anantharaman K."/>
            <person name="Lane K.R."/>
            <person name="Thomas B.C."/>
            <person name="Pan C."/>
            <person name="Northen T.R."/>
            <person name="Banfield J.F."/>
        </authorList>
    </citation>
    <scope>NUCLEOTIDE SEQUENCE [LARGE SCALE GENOMIC DNA]</scope>
    <source>
        <strain evidence="4">WS_4</strain>
    </source>
</reference>
<dbReference type="AlphaFoldDB" id="A0A538SM36"/>
<dbReference type="CDD" id="cd07043">
    <property type="entry name" value="STAS_anti-anti-sigma_factors"/>
    <property type="match status" value="1"/>
</dbReference>
<protein>
    <recommendedName>
        <fullName evidence="2">Anti-sigma factor antagonist</fullName>
    </recommendedName>
</protein>
<dbReference type="PANTHER" id="PTHR33495">
    <property type="entry name" value="ANTI-SIGMA FACTOR ANTAGONIST TM_1081-RELATED-RELATED"/>
    <property type="match status" value="1"/>
</dbReference>
<organism evidence="4 5">
    <name type="scientific">Eiseniibacteriota bacterium</name>
    <dbReference type="NCBI Taxonomy" id="2212470"/>
    <lineage>
        <taxon>Bacteria</taxon>
        <taxon>Candidatus Eiseniibacteriota</taxon>
    </lineage>
</organism>
<evidence type="ECO:0000313" key="4">
    <source>
        <dbReference type="EMBL" id="TMQ52436.1"/>
    </source>
</evidence>
<dbReference type="Pfam" id="PF01740">
    <property type="entry name" value="STAS"/>
    <property type="match status" value="1"/>
</dbReference>
<dbReference type="PROSITE" id="PS50801">
    <property type="entry name" value="STAS"/>
    <property type="match status" value="1"/>
</dbReference>
<dbReference type="GO" id="GO:0043856">
    <property type="term" value="F:anti-sigma factor antagonist activity"/>
    <property type="evidence" value="ECO:0007669"/>
    <property type="project" value="InterPro"/>
</dbReference>
<gene>
    <name evidence="4" type="ORF">E6K74_12300</name>
</gene>
<dbReference type="SUPFAM" id="SSF52091">
    <property type="entry name" value="SpoIIaa-like"/>
    <property type="match status" value="1"/>
</dbReference>
<evidence type="ECO:0000256" key="1">
    <source>
        <dbReference type="ARBA" id="ARBA00009013"/>
    </source>
</evidence>
<dbReference type="Gene3D" id="3.30.750.24">
    <property type="entry name" value="STAS domain"/>
    <property type="match status" value="1"/>
</dbReference>
<dbReference type="NCBIfam" id="TIGR00377">
    <property type="entry name" value="ant_ant_sig"/>
    <property type="match status" value="1"/>
</dbReference>
<comment type="caution">
    <text evidence="4">The sequence shown here is derived from an EMBL/GenBank/DDBJ whole genome shotgun (WGS) entry which is preliminary data.</text>
</comment>
<dbReference type="EMBL" id="VBOU01000101">
    <property type="protein sequence ID" value="TMQ52436.1"/>
    <property type="molecule type" value="Genomic_DNA"/>
</dbReference>
<evidence type="ECO:0000313" key="5">
    <source>
        <dbReference type="Proteomes" id="UP000319829"/>
    </source>
</evidence>
<sequence length="224" mass="24752">MKGIDVYVEEASKNQGVSILRVSGYVDTTTSPDLERRLQALLREKRYHVVVDLASVEYISSAGWGIFISEIREIREHGGDLKLAGMAADVKEVFDLLEFENILQAYTDADLAVASFGPIVPANTSTIPGAVAGAPHSGTESHGSQRSETVLSDEDLVREIVRQHPDYGLMRIQKDLRKPERGGREMNPVQLYVLLRKLELDTRERREAFAKGDAPTASSSPTRS</sequence>
<comment type="similarity">
    <text evidence="1 2">Belongs to the anti-sigma-factor antagonist family.</text>
</comment>
<accession>A0A538SM36</accession>
<feature type="domain" description="STAS" evidence="3">
    <location>
        <begin position="7"/>
        <end position="116"/>
    </location>
</feature>